<evidence type="ECO:0000313" key="1">
    <source>
        <dbReference type="EMBL" id="NJB64334.1"/>
    </source>
</evidence>
<evidence type="ECO:0000313" key="2">
    <source>
        <dbReference type="Proteomes" id="UP000783934"/>
    </source>
</evidence>
<organism evidence="1 2">
    <name type="scientific">Paenalcaligenes hominis</name>
    <dbReference type="NCBI Taxonomy" id="643674"/>
    <lineage>
        <taxon>Bacteria</taxon>
        <taxon>Pseudomonadati</taxon>
        <taxon>Pseudomonadota</taxon>
        <taxon>Betaproteobacteria</taxon>
        <taxon>Burkholderiales</taxon>
        <taxon>Alcaligenaceae</taxon>
        <taxon>Paenalcaligenes</taxon>
    </lineage>
</organism>
<proteinExistence type="predicted"/>
<dbReference type="InterPro" id="IPR017029">
    <property type="entry name" value="Phage_head_put"/>
</dbReference>
<protein>
    <recommendedName>
        <fullName evidence="3">Phage head morphogenesis domain-containing protein</fullName>
    </recommendedName>
</protein>
<reference evidence="1 2" key="1">
    <citation type="submission" date="2020-03" db="EMBL/GenBank/DDBJ databases">
        <title>Genomic Encyclopedia of Type Strains, Phase IV (KMG-IV): sequencing the most valuable type-strain genomes for metagenomic binning, comparative biology and taxonomic classification.</title>
        <authorList>
            <person name="Goeker M."/>
        </authorList>
    </citation>
    <scope>NUCLEOTIDE SEQUENCE [LARGE SCALE GENOMIC DNA]</scope>
    <source>
        <strain evidence="1 2">DSM 26613</strain>
    </source>
</reference>
<dbReference type="RefSeq" id="WP_167660536.1">
    <property type="nucleotide sequence ID" value="NZ_BMCQ01000004.1"/>
</dbReference>
<gene>
    <name evidence="1" type="ORF">GGR41_000555</name>
</gene>
<accession>A0ABX0WQ58</accession>
<sequence>MPNNIDRKLAELLTDANIDSLRYASGQWSDLEYKIRALLKEVRKALINADIRTKRDAEKLIREVSKIINQGYGAISVEQVAALEALVPIASKSTAAAVNTAIGAKLLKQPKRIALKAADVLIQGAPSTDWWASQAYTVQKRFAQVVRTGIARGLTVEQMARAVVGRGPSDESLPGEGVLDVALRDSRSLVHSSVQAVLGAGRRALYQSNSDIVIGTRQVSTLDSHTTIQCQVRDGLEWTLDGKPVGHKVPYNGGVPVHWGCRSIESPVLKPIEINGVKLQGFRGSQRASTDGPVSSDLNFEQWLEGKSKSFQEEVLGKGRAELWREGKITFADLLDLRGTPLTLKQLREKYE</sequence>
<keyword evidence="2" id="KW-1185">Reference proteome</keyword>
<comment type="caution">
    <text evidence="1">The sequence shown here is derived from an EMBL/GenBank/DDBJ whole genome shotgun (WGS) entry which is preliminary data.</text>
</comment>
<name>A0ABX0WQ58_9BURK</name>
<dbReference type="PIRSF" id="PIRSF034565">
    <property type="entry name" value="UCP034565"/>
    <property type="match status" value="1"/>
</dbReference>
<dbReference type="EMBL" id="JAATIZ010000001">
    <property type="protein sequence ID" value="NJB64334.1"/>
    <property type="molecule type" value="Genomic_DNA"/>
</dbReference>
<evidence type="ECO:0008006" key="3">
    <source>
        <dbReference type="Google" id="ProtNLM"/>
    </source>
</evidence>
<dbReference type="Proteomes" id="UP000783934">
    <property type="component" value="Unassembled WGS sequence"/>
</dbReference>